<keyword evidence="2" id="KW-1185">Reference proteome</keyword>
<evidence type="ECO:0000313" key="2">
    <source>
        <dbReference type="Proteomes" id="UP001320706"/>
    </source>
</evidence>
<gene>
    <name evidence="1" type="ORF">M8818_007865</name>
</gene>
<comment type="caution">
    <text evidence="1">The sequence shown here is derived from an EMBL/GenBank/DDBJ whole genome shotgun (WGS) entry which is preliminary data.</text>
</comment>
<proteinExistence type="predicted"/>
<reference evidence="1" key="1">
    <citation type="submission" date="2024-02" db="EMBL/GenBank/DDBJ databases">
        <title>Metagenome Assembled Genome of Zalaria obscura JY119.</title>
        <authorList>
            <person name="Vighnesh L."/>
            <person name="Jagadeeshwari U."/>
            <person name="Venkata Ramana C."/>
            <person name="Sasikala C."/>
        </authorList>
    </citation>
    <scope>NUCLEOTIDE SEQUENCE</scope>
    <source>
        <strain evidence="1">JY119</strain>
    </source>
</reference>
<dbReference type="EMBL" id="JAMKPW020000044">
    <property type="protein sequence ID" value="KAK8192693.1"/>
    <property type="molecule type" value="Genomic_DNA"/>
</dbReference>
<evidence type="ECO:0000313" key="1">
    <source>
        <dbReference type="EMBL" id="KAK8192693.1"/>
    </source>
</evidence>
<name>A0ACC3S3K2_9PEZI</name>
<dbReference type="Proteomes" id="UP001320706">
    <property type="component" value="Unassembled WGS sequence"/>
</dbReference>
<accession>A0ACC3S3K2</accession>
<sequence length="352" mass="38022">MISPGSSVSLDFLVHNGLHERSASLYLDPSNPAHDPLDLHFLTGASCNYVAAYASTYPADFLASDMRNSVIARLQQSLDLSPGRWAHQESPKYDLHLLASLPRIALFPQARTMDGWQKSPLSLLPSKATNPDVLRTLATIFHGPTKPEVTWPLPDAPEHESDSVFQTEAAAARVLYFTYLNYNPGLFGDLVTHAETIALEDHALAAINLITSIVTADWRALPAESSAEAGALPTENEFVQSLPQPPTATPAAGVLAILAPPSLEYTLPYLLKPAKTFSNLVGGVGDTENAAYKVAMAKFDALRALHDTLLEHAKNDPEEGYEDIIATLGNRIAQGPWDKQGEVGGHIATMEL</sequence>
<protein>
    <submittedName>
        <fullName evidence="1">Uncharacterized protein</fullName>
    </submittedName>
</protein>
<organism evidence="1 2">
    <name type="scientific">Zalaria obscura</name>
    <dbReference type="NCBI Taxonomy" id="2024903"/>
    <lineage>
        <taxon>Eukaryota</taxon>
        <taxon>Fungi</taxon>
        <taxon>Dikarya</taxon>
        <taxon>Ascomycota</taxon>
        <taxon>Pezizomycotina</taxon>
        <taxon>Dothideomycetes</taxon>
        <taxon>Dothideomycetidae</taxon>
        <taxon>Dothideales</taxon>
        <taxon>Zalariaceae</taxon>
        <taxon>Zalaria</taxon>
    </lineage>
</organism>